<dbReference type="SUPFAM" id="SSF161219">
    <property type="entry name" value="CHY zinc finger-like"/>
    <property type="match status" value="1"/>
</dbReference>
<reference evidence="7" key="1">
    <citation type="journal article" date="2023" name="Plant J.">
        <title>Genome sequences and population genomics provide insights into the demographic history, inbreeding, and mutation load of two 'living fossil' tree species of Dipteronia.</title>
        <authorList>
            <person name="Feng Y."/>
            <person name="Comes H.P."/>
            <person name="Chen J."/>
            <person name="Zhu S."/>
            <person name="Lu R."/>
            <person name="Zhang X."/>
            <person name="Li P."/>
            <person name="Qiu J."/>
            <person name="Olsen K.M."/>
            <person name="Qiu Y."/>
        </authorList>
    </citation>
    <scope>NUCLEOTIDE SEQUENCE</scope>
    <source>
        <strain evidence="7">NBL</strain>
    </source>
</reference>
<dbReference type="PANTHER" id="PTHR21319:SF53">
    <property type="entry name" value="RING FINGER AND CHY ZINC FINGER DOMAIN-CONTAINING PROTEIN 1"/>
    <property type="match status" value="1"/>
</dbReference>
<dbReference type="PANTHER" id="PTHR21319">
    <property type="entry name" value="RING FINGER AND CHY ZINC FINGER DOMAIN-CONTAINING PROTEIN 1"/>
    <property type="match status" value="1"/>
</dbReference>
<feature type="compositionally biased region" description="Acidic residues" evidence="5">
    <location>
        <begin position="127"/>
        <end position="136"/>
    </location>
</feature>
<accession>A0AAE0AGN1</accession>
<dbReference type="InterPro" id="IPR008913">
    <property type="entry name" value="Znf_CHY"/>
</dbReference>
<keyword evidence="3" id="KW-0862">Zinc</keyword>
<evidence type="ECO:0000256" key="5">
    <source>
        <dbReference type="SAM" id="MobiDB-lite"/>
    </source>
</evidence>
<organism evidence="7 8">
    <name type="scientific">Dipteronia sinensis</name>
    <dbReference type="NCBI Taxonomy" id="43782"/>
    <lineage>
        <taxon>Eukaryota</taxon>
        <taxon>Viridiplantae</taxon>
        <taxon>Streptophyta</taxon>
        <taxon>Embryophyta</taxon>
        <taxon>Tracheophyta</taxon>
        <taxon>Spermatophyta</taxon>
        <taxon>Magnoliopsida</taxon>
        <taxon>eudicotyledons</taxon>
        <taxon>Gunneridae</taxon>
        <taxon>Pentapetalae</taxon>
        <taxon>rosids</taxon>
        <taxon>malvids</taxon>
        <taxon>Sapindales</taxon>
        <taxon>Sapindaceae</taxon>
        <taxon>Hippocastanoideae</taxon>
        <taxon>Acereae</taxon>
        <taxon>Dipteronia</taxon>
    </lineage>
</organism>
<dbReference type="EMBL" id="JANJYJ010000005">
    <property type="protein sequence ID" value="KAK3212897.1"/>
    <property type="molecule type" value="Genomic_DNA"/>
</dbReference>
<dbReference type="GO" id="GO:0008270">
    <property type="term" value="F:zinc ion binding"/>
    <property type="evidence" value="ECO:0007669"/>
    <property type="project" value="UniProtKB-KW"/>
</dbReference>
<evidence type="ECO:0000313" key="8">
    <source>
        <dbReference type="Proteomes" id="UP001281410"/>
    </source>
</evidence>
<evidence type="ECO:0000259" key="6">
    <source>
        <dbReference type="PROSITE" id="PS51266"/>
    </source>
</evidence>
<keyword evidence="8" id="KW-1185">Reference proteome</keyword>
<dbReference type="Proteomes" id="UP001281410">
    <property type="component" value="Unassembled WGS sequence"/>
</dbReference>
<dbReference type="Pfam" id="PF05495">
    <property type="entry name" value="zf-CHY"/>
    <property type="match status" value="1"/>
</dbReference>
<keyword evidence="2 4" id="KW-0863">Zinc-finger</keyword>
<sequence>MRLDEDLDTFDAFPWGTHVFRQSIFCFNHALDGRRERFKKRQQANGVDVHTVDTYNIYGLAHTLLIFAFEVIPELDTQFEARRDINLSPRILKWELSRRPRVDKLSKIFTSMLLVPDPEHHMTTETNDIEGSEPEDSGGTPVSHIQVRFETPADRTGGDSRGGVRGHPEWGNIECGETEESTENMSRTGLLKKGFMEYGCPHYRRRCRIRAPCCNKIFDCRHFHNEAMNSINVDQKLRHDIPRHQVKQMICSLCGTEQQVQQVCVNCGVCMAEYLCVTCKLFDDDVTILNRFGSFAMIAEKLQTSSTMLLLRNARIANPTTLAKQGAEQVAVMTKLAMLSMVTNTLALPNPQVRNQNLNSLMENQLKDGCPQVRQPYDNSCKCNT</sequence>
<evidence type="ECO:0000256" key="1">
    <source>
        <dbReference type="ARBA" id="ARBA00022723"/>
    </source>
</evidence>
<evidence type="ECO:0000313" key="7">
    <source>
        <dbReference type="EMBL" id="KAK3212897.1"/>
    </source>
</evidence>
<evidence type="ECO:0000256" key="4">
    <source>
        <dbReference type="PROSITE-ProRule" id="PRU00601"/>
    </source>
</evidence>
<proteinExistence type="predicted"/>
<gene>
    <name evidence="7" type="ORF">Dsin_017603</name>
</gene>
<keyword evidence="1" id="KW-0479">Metal-binding</keyword>
<dbReference type="GO" id="GO:0016567">
    <property type="term" value="P:protein ubiquitination"/>
    <property type="evidence" value="ECO:0007669"/>
    <property type="project" value="TreeGrafter"/>
</dbReference>
<dbReference type="PROSITE" id="PS51266">
    <property type="entry name" value="ZF_CHY"/>
    <property type="match status" value="1"/>
</dbReference>
<dbReference type="AlphaFoldDB" id="A0AAE0AGN1"/>
<feature type="domain" description="CHY-type" evidence="6">
    <location>
        <begin position="193"/>
        <end position="269"/>
    </location>
</feature>
<feature type="region of interest" description="Disordered" evidence="5">
    <location>
        <begin position="119"/>
        <end position="186"/>
    </location>
</feature>
<dbReference type="GO" id="GO:0006511">
    <property type="term" value="P:ubiquitin-dependent protein catabolic process"/>
    <property type="evidence" value="ECO:0007669"/>
    <property type="project" value="TreeGrafter"/>
</dbReference>
<evidence type="ECO:0000256" key="3">
    <source>
        <dbReference type="ARBA" id="ARBA00022833"/>
    </source>
</evidence>
<name>A0AAE0AGN1_9ROSI</name>
<dbReference type="GO" id="GO:0061630">
    <property type="term" value="F:ubiquitin protein ligase activity"/>
    <property type="evidence" value="ECO:0007669"/>
    <property type="project" value="TreeGrafter"/>
</dbReference>
<comment type="caution">
    <text evidence="7">The sequence shown here is derived from an EMBL/GenBank/DDBJ whole genome shotgun (WGS) entry which is preliminary data.</text>
</comment>
<evidence type="ECO:0000256" key="2">
    <source>
        <dbReference type="ARBA" id="ARBA00022771"/>
    </source>
</evidence>
<dbReference type="InterPro" id="IPR037274">
    <property type="entry name" value="Znf_CHY_sf"/>
</dbReference>
<protein>
    <recommendedName>
        <fullName evidence="6">CHY-type domain-containing protein</fullName>
    </recommendedName>
</protein>
<dbReference type="GO" id="GO:0005634">
    <property type="term" value="C:nucleus"/>
    <property type="evidence" value="ECO:0007669"/>
    <property type="project" value="TreeGrafter"/>
</dbReference>